<dbReference type="Proteomes" id="UP001470809">
    <property type="component" value="Chromosome"/>
</dbReference>
<dbReference type="InterPro" id="IPR018656">
    <property type="entry name" value="DUF2087"/>
</dbReference>
<dbReference type="Pfam" id="PF09860">
    <property type="entry name" value="DUF2087"/>
    <property type="match status" value="1"/>
</dbReference>
<feature type="domain" description="DUF2087" evidence="1">
    <location>
        <begin position="81"/>
        <end position="149"/>
    </location>
</feature>
<keyword evidence="3" id="KW-1185">Reference proteome</keyword>
<proteinExistence type="predicted"/>
<accession>A0AAN0NHW3</accession>
<reference evidence="3" key="1">
    <citation type="submission" date="2024-04" db="EMBL/GenBank/DDBJ databases">
        <title>Phylogenomic analyses of a clade within the roseobacter group suggest taxonomic reassignments of species of the genera Aestuariivita, Citreicella, Loktanella, Nautella, Pelagibaca, Ruegeria, Thalassobius, Thiobacimonas and Tropicibacter, and the proposal o.</title>
        <authorList>
            <person name="Jeon C.O."/>
        </authorList>
    </citation>
    <scope>NUCLEOTIDE SEQUENCE [LARGE SCALE GENOMIC DNA]</scope>
    <source>
        <strain evidence="3">SS1-5</strain>
    </source>
</reference>
<gene>
    <name evidence="2" type="ORF">AABB31_16425</name>
</gene>
<dbReference type="AlphaFoldDB" id="A0AAN0NHW3"/>
<protein>
    <submittedName>
        <fullName evidence="2">DUF2087 domain-containing protein</fullName>
    </submittedName>
</protein>
<organism evidence="2 3">
    <name type="scientific">Yoonia rhodophyticola</name>
    <dbReference type="NCBI Taxonomy" id="3137370"/>
    <lineage>
        <taxon>Bacteria</taxon>
        <taxon>Pseudomonadati</taxon>
        <taxon>Pseudomonadota</taxon>
        <taxon>Alphaproteobacteria</taxon>
        <taxon>Rhodobacterales</taxon>
        <taxon>Paracoccaceae</taxon>
        <taxon>Yoonia</taxon>
    </lineage>
</organism>
<evidence type="ECO:0000259" key="1">
    <source>
        <dbReference type="Pfam" id="PF09860"/>
    </source>
</evidence>
<dbReference type="KEGG" id="yrh:AABB31_16425"/>
<dbReference type="RefSeq" id="WP_342075924.1">
    <property type="nucleotide sequence ID" value="NZ_CP151767.2"/>
</dbReference>
<sequence>MPRETIAITIDDLSAFTKALRNSLLQMEKPPGHAKMLALVAKAAGYDNYQHLRAAKPTAPKLPGSKKLDRALRTFDAGIMIRWPKQTAVQGLCLWVFWAALPPRADLSEKEVNAILKAGHSFGDHALLRRSLIDHRLVSRTKDGKTYRRIEQQPPPDALHLIGAV</sequence>
<reference evidence="2 3" key="2">
    <citation type="submission" date="2024-08" db="EMBL/GenBank/DDBJ databases">
        <title>Phylogenomic analyses of a clade within the roseobacter group suggest taxonomic reassignments of species of the genera Aestuariivita, Citreicella, Loktanella, Nautella, Pelagibaca, Ruegeria, Thalassobius, Thiobacimonas and Tropicibacter, and the proposal o.</title>
        <authorList>
            <person name="Jeon C.O."/>
        </authorList>
    </citation>
    <scope>NUCLEOTIDE SEQUENCE [LARGE SCALE GENOMIC DNA]</scope>
    <source>
        <strain evidence="2 3">SS1-5</strain>
    </source>
</reference>
<name>A0AAN0NHW3_9RHOB</name>
<evidence type="ECO:0000313" key="3">
    <source>
        <dbReference type="Proteomes" id="UP001470809"/>
    </source>
</evidence>
<evidence type="ECO:0000313" key="2">
    <source>
        <dbReference type="EMBL" id="WZU66602.1"/>
    </source>
</evidence>
<dbReference type="EMBL" id="CP151767">
    <property type="protein sequence ID" value="WZU66602.1"/>
    <property type="molecule type" value="Genomic_DNA"/>
</dbReference>